<proteinExistence type="predicted"/>
<comment type="caution">
    <text evidence="1">The sequence shown here is derived from an EMBL/GenBank/DDBJ whole genome shotgun (WGS) entry which is preliminary data.</text>
</comment>
<sequence length="200" mass="22278">MRTITETSNDSVRYPELIPTLLDWYENLDAKVALPAPRDRAQMLSALARSLITPEAPTEEAFRISAIHLESAEPGSAVHLRGVMLLLSTTASPSDPEHRAVMSRLGCDRSLGEGRAPILEWLVARKVSRRHPELLEVALGELEDPAVAPHLMRRVRRLPLDALPVGLDAAVRPYLDHELEESRRQARLLLERVAEEPGAR</sequence>
<accession>A0A426SJE5</accession>
<name>A0A426SJE5_9MICO</name>
<dbReference type="EMBL" id="QOCI01000008">
    <property type="protein sequence ID" value="RRR18307.1"/>
    <property type="molecule type" value="Genomic_DNA"/>
</dbReference>
<evidence type="ECO:0008006" key="3">
    <source>
        <dbReference type="Google" id="ProtNLM"/>
    </source>
</evidence>
<organism evidence="1 2">
    <name type="scientific">Brachybacterium paraconglomeratum</name>
    <dbReference type="NCBI Taxonomy" id="173362"/>
    <lineage>
        <taxon>Bacteria</taxon>
        <taxon>Bacillati</taxon>
        <taxon>Actinomycetota</taxon>
        <taxon>Actinomycetes</taxon>
        <taxon>Micrococcales</taxon>
        <taxon>Dermabacteraceae</taxon>
        <taxon>Brachybacterium</taxon>
    </lineage>
</organism>
<keyword evidence="2" id="KW-1185">Reference proteome</keyword>
<dbReference type="Proteomes" id="UP000274327">
    <property type="component" value="Unassembled WGS sequence"/>
</dbReference>
<dbReference type="GeneID" id="78121592"/>
<dbReference type="AlphaFoldDB" id="A0A426SJE5"/>
<dbReference type="RefSeq" id="WP_126987700.1">
    <property type="nucleotide sequence ID" value="NZ_ML133856.1"/>
</dbReference>
<protein>
    <recommendedName>
        <fullName evidence="3">HEAT repeat domain-containing protein</fullName>
    </recommendedName>
</protein>
<gene>
    <name evidence="1" type="ORF">DS079_11225</name>
</gene>
<evidence type="ECO:0000313" key="1">
    <source>
        <dbReference type="EMBL" id="RRR18307.1"/>
    </source>
</evidence>
<evidence type="ECO:0000313" key="2">
    <source>
        <dbReference type="Proteomes" id="UP000274327"/>
    </source>
</evidence>
<reference evidence="1 2" key="1">
    <citation type="submission" date="2018-07" db="EMBL/GenBank/DDBJ databases">
        <title>Brachybacteriurn paraconglorneratum KCTC 9916.</title>
        <authorList>
            <person name="Li Y."/>
        </authorList>
    </citation>
    <scope>NUCLEOTIDE SEQUENCE [LARGE SCALE GENOMIC DNA]</scope>
    <source>
        <strain evidence="1 2">KCTC 9916</strain>
    </source>
</reference>